<evidence type="ECO:0000313" key="2">
    <source>
        <dbReference type="EMBL" id="VDL92413.1"/>
    </source>
</evidence>
<accession>A0A183SP80</accession>
<dbReference type="EMBL" id="UYSU01033507">
    <property type="protein sequence ID" value="VDL92413.1"/>
    <property type="molecule type" value="Genomic_DNA"/>
</dbReference>
<protein>
    <submittedName>
        <fullName evidence="4">Organic solute transporter Ostalpha-domain-containing protein</fullName>
    </submittedName>
</protein>
<organism evidence="4">
    <name type="scientific">Schistocephalus solidus</name>
    <name type="common">Tapeworm</name>
    <dbReference type="NCBI Taxonomy" id="70667"/>
    <lineage>
        <taxon>Eukaryota</taxon>
        <taxon>Metazoa</taxon>
        <taxon>Spiralia</taxon>
        <taxon>Lophotrochozoa</taxon>
        <taxon>Platyhelminthes</taxon>
        <taxon>Cestoda</taxon>
        <taxon>Eucestoda</taxon>
        <taxon>Diphyllobothriidea</taxon>
        <taxon>Diphyllobothriidae</taxon>
        <taxon>Schistocephalus</taxon>
    </lineage>
</organism>
<reference evidence="4" key="1">
    <citation type="submission" date="2016-06" db="UniProtKB">
        <authorList>
            <consortium name="WormBaseParasite"/>
        </authorList>
    </citation>
    <scope>IDENTIFICATION</scope>
</reference>
<reference evidence="2 3" key="2">
    <citation type="submission" date="2018-11" db="EMBL/GenBank/DDBJ databases">
        <authorList>
            <consortium name="Pathogen Informatics"/>
        </authorList>
    </citation>
    <scope>NUCLEOTIDE SEQUENCE [LARGE SCALE GENOMIC DNA]</scope>
    <source>
        <strain evidence="2 3">NST_G2</strain>
    </source>
</reference>
<dbReference type="Proteomes" id="UP000275846">
    <property type="component" value="Unassembled WGS sequence"/>
</dbReference>
<evidence type="ECO:0000256" key="1">
    <source>
        <dbReference type="SAM" id="MobiDB-lite"/>
    </source>
</evidence>
<dbReference type="WBParaSite" id="SSLN_0000622101-mRNA-1">
    <property type="protein sequence ID" value="SSLN_0000622101-mRNA-1"/>
    <property type="gene ID" value="SSLN_0000622101"/>
</dbReference>
<proteinExistence type="predicted"/>
<evidence type="ECO:0000313" key="3">
    <source>
        <dbReference type="Proteomes" id="UP000275846"/>
    </source>
</evidence>
<feature type="region of interest" description="Disordered" evidence="1">
    <location>
        <begin position="73"/>
        <end position="93"/>
    </location>
</feature>
<sequence>MSITFSARSQSHGPTTEGGHVRAHYYIHSVSISAGVVTGMLDNLFSLYYNGNTPKATDAVLVKSRLKNTVSIREGGSLTSRDEGGPKNFAEQEEETPKYFYQLFELAKRSAAVHENIKVFRHREQKYVVVQASKQ</sequence>
<keyword evidence="3" id="KW-1185">Reference proteome</keyword>
<name>A0A183SP80_SCHSO</name>
<dbReference type="AlphaFoldDB" id="A0A183SP80"/>
<dbReference type="OrthoDB" id="6247498at2759"/>
<gene>
    <name evidence="2" type="ORF">SSLN_LOCUS6028</name>
</gene>
<evidence type="ECO:0000313" key="4">
    <source>
        <dbReference type="WBParaSite" id="SSLN_0000622101-mRNA-1"/>
    </source>
</evidence>